<name>A0ABS4ZJL7_9MICO</name>
<dbReference type="NCBIfam" id="TIGR03816">
    <property type="entry name" value="tadE_like_DECH"/>
    <property type="match status" value="1"/>
</dbReference>
<comment type="caution">
    <text evidence="2">The sequence shown here is derived from an EMBL/GenBank/DDBJ whole genome shotgun (WGS) entry which is preliminary data.</text>
</comment>
<dbReference type="EMBL" id="JAGIOL010000001">
    <property type="protein sequence ID" value="MBP2437482.1"/>
    <property type="molecule type" value="Genomic_DNA"/>
</dbReference>
<dbReference type="InterPro" id="IPR021202">
    <property type="entry name" value="Rv3654c-like"/>
</dbReference>
<feature type="signal peptide" evidence="1">
    <location>
        <begin position="1"/>
        <end position="24"/>
    </location>
</feature>
<proteinExistence type="predicted"/>
<feature type="chain" id="PRO_5047251591" evidence="1">
    <location>
        <begin position="25"/>
        <end position="105"/>
    </location>
</feature>
<keyword evidence="1" id="KW-0732">Signal</keyword>
<evidence type="ECO:0000313" key="2">
    <source>
        <dbReference type="EMBL" id="MBP2437482.1"/>
    </source>
</evidence>
<dbReference type="RefSeq" id="WP_165133849.1">
    <property type="nucleotide sequence ID" value="NZ_CP049253.1"/>
</dbReference>
<reference evidence="2 3" key="1">
    <citation type="submission" date="2021-03" db="EMBL/GenBank/DDBJ databases">
        <title>Sequencing the genomes of 1000 actinobacteria strains.</title>
        <authorList>
            <person name="Klenk H.-P."/>
        </authorList>
    </citation>
    <scope>NUCLEOTIDE SEQUENCE [LARGE SCALE GENOMIC DNA]</scope>
    <source>
        <strain evidence="2 3">DSM 24221</strain>
    </source>
</reference>
<accession>A0ABS4ZJL7</accession>
<evidence type="ECO:0000256" key="1">
    <source>
        <dbReference type="SAM" id="SignalP"/>
    </source>
</evidence>
<keyword evidence="3" id="KW-1185">Reference proteome</keyword>
<evidence type="ECO:0000313" key="3">
    <source>
        <dbReference type="Proteomes" id="UP001519362"/>
    </source>
</evidence>
<organism evidence="2 3">
    <name type="scientific">Microbacterium amylolyticum</name>
    <dbReference type="NCBI Taxonomy" id="936337"/>
    <lineage>
        <taxon>Bacteria</taxon>
        <taxon>Bacillati</taxon>
        <taxon>Actinomycetota</taxon>
        <taxon>Actinomycetes</taxon>
        <taxon>Micrococcales</taxon>
        <taxon>Microbacteriaceae</taxon>
        <taxon>Microbacterium</taxon>
    </lineage>
</organism>
<protein>
    <submittedName>
        <fullName evidence="2">Secretion/DNA translocation related TadE-like protein</fullName>
    </submittedName>
</protein>
<sequence>MGGAAFTGASVAATAVVVAGLALAGGAAAESHRVAGAADAAALAAADTLSGFAGGEPCDRAHRVASAASVGVTICELSGRDATIEVRGTFIGLPVIARARAGPPR</sequence>
<gene>
    <name evidence="2" type="ORF">JOF34_002068</name>
</gene>
<dbReference type="Proteomes" id="UP001519362">
    <property type="component" value="Unassembled WGS sequence"/>
</dbReference>